<gene>
    <name evidence="2" type="ORF">AK812_SmicGene17888</name>
</gene>
<accession>A0A1Q9DWH4</accession>
<name>A0A1Q9DWH4_SYMMI</name>
<evidence type="ECO:0000313" key="2">
    <source>
        <dbReference type="EMBL" id="OLP99524.1"/>
    </source>
</evidence>
<feature type="region of interest" description="Disordered" evidence="1">
    <location>
        <begin position="129"/>
        <end position="150"/>
    </location>
</feature>
<proteinExistence type="predicted"/>
<dbReference type="Proteomes" id="UP000186817">
    <property type="component" value="Unassembled WGS sequence"/>
</dbReference>
<organism evidence="2 3">
    <name type="scientific">Symbiodinium microadriaticum</name>
    <name type="common">Dinoflagellate</name>
    <name type="synonym">Zooxanthella microadriatica</name>
    <dbReference type="NCBI Taxonomy" id="2951"/>
    <lineage>
        <taxon>Eukaryota</taxon>
        <taxon>Sar</taxon>
        <taxon>Alveolata</taxon>
        <taxon>Dinophyceae</taxon>
        <taxon>Suessiales</taxon>
        <taxon>Symbiodiniaceae</taxon>
        <taxon>Symbiodinium</taxon>
    </lineage>
</organism>
<sequence length="257" mass="28193">MSLALQPDKQPGGVDLSVLRSEIRSGGILLFSRTLRLTKRFGGSTDFTNSNTFGAHETWRNPIGIAVGEHSVEDDRTLEPMDRQASAAAWTQVNCGNLSSNEAERPTAKSSRKPKSQVEMNLSALGALFQKGRDTQTKRMRRGRLGASSVSPTRCSSFLPALASGQSSRDLMSLVMMTMLEKVDGKRPRNICEIFEKESREDQAGQGKSDQEFAGTKTEMSILAGYMSSLAKLKKRVKEVQHHGPQEEEEATGASRK</sequence>
<feature type="region of interest" description="Disordered" evidence="1">
    <location>
        <begin position="236"/>
        <end position="257"/>
    </location>
</feature>
<evidence type="ECO:0000313" key="3">
    <source>
        <dbReference type="Proteomes" id="UP000186817"/>
    </source>
</evidence>
<keyword evidence="3" id="KW-1185">Reference proteome</keyword>
<dbReference type="AlphaFoldDB" id="A0A1Q9DWH4"/>
<comment type="caution">
    <text evidence="2">The sequence shown here is derived from an EMBL/GenBank/DDBJ whole genome shotgun (WGS) entry which is preliminary data.</text>
</comment>
<reference evidence="2 3" key="1">
    <citation type="submission" date="2016-02" db="EMBL/GenBank/DDBJ databases">
        <title>Genome analysis of coral dinoflagellate symbionts highlights evolutionary adaptations to a symbiotic lifestyle.</title>
        <authorList>
            <person name="Aranda M."/>
            <person name="Li Y."/>
            <person name="Liew Y.J."/>
            <person name="Baumgarten S."/>
            <person name="Simakov O."/>
            <person name="Wilson M."/>
            <person name="Piel J."/>
            <person name="Ashoor H."/>
            <person name="Bougouffa S."/>
            <person name="Bajic V.B."/>
            <person name="Ryu T."/>
            <person name="Ravasi T."/>
            <person name="Bayer T."/>
            <person name="Micklem G."/>
            <person name="Kim H."/>
            <person name="Bhak J."/>
            <person name="Lajeunesse T.C."/>
            <person name="Voolstra C.R."/>
        </authorList>
    </citation>
    <scope>NUCLEOTIDE SEQUENCE [LARGE SCALE GENOMIC DNA]</scope>
    <source>
        <strain evidence="2 3">CCMP2467</strain>
    </source>
</reference>
<evidence type="ECO:0000256" key="1">
    <source>
        <dbReference type="SAM" id="MobiDB-lite"/>
    </source>
</evidence>
<feature type="region of interest" description="Disordered" evidence="1">
    <location>
        <begin position="96"/>
        <end position="117"/>
    </location>
</feature>
<protein>
    <submittedName>
        <fullName evidence="2">Uncharacterized protein</fullName>
    </submittedName>
</protein>
<feature type="region of interest" description="Disordered" evidence="1">
    <location>
        <begin position="196"/>
        <end position="215"/>
    </location>
</feature>
<dbReference type="EMBL" id="LSRX01000358">
    <property type="protein sequence ID" value="OLP99524.1"/>
    <property type="molecule type" value="Genomic_DNA"/>
</dbReference>